<feature type="region of interest" description="Disordered" evidence="1">
    <location>
        <begin position="218"/>
        <end position="254"/>
    </location>
</feature>
<sequence length="1206" mass="134111">MCYLSLPSLLSLRRTRAAIVPRHSKPSGFDSQLIFSFSSSVATCELSVRFLSTTLFSYHSKGVSQSMAAAFEGFSIREFASRMRSENVAKSWPFGGDVHKEQIESILPPITVTKFRWWLHELEYARSCHDCSSDDDAIQGKNSKVDAETLEAAPLGFTLFGCLGDPSNSAILTTHAGNCMVSEDMKHRAKDKSKSKAPKKRSIVEIFAVAAQIEATEVSTSRTTRASSGRKSKSNSSNRRKKKKKKKSLLDKPQLLSVSTKFKKRKKNHGKISLNKCESSYKFRREIVSRCAKSIKRPTDGMYTYSISDGSLHRKNSQLKSSSSRMKYEANMPSKFSRRQKKLHNPVHGILKKQGKFLVNNYDSHNVVDLEKRVKFVDNVEVQSSPQNSPTSIQKSNGYARLLGVDKLVARDEEFGIVNIVSGNDGDPVFTESGNRIQVTLENEHLPSTLNQGQGENYSDLNHGNPHDCNNNLIESFSTRQVSECVDLHASIIKGKSVVVDDSTAKENSGFLTSVRGTHDTGTSLQTLEIPLGCSTGPSYAVCGMSIMESPRSSSQSTPSCLVVNENLNRSISLRSHSTIEDMGTHSLACQQRPINFLSCASPFPGQWNIRPCSLTDECIHKNLWGLPLNSRGELIQMHSTSSSNFVSKHSSCMMSGSLSEQNIIGQHYTDEHLGSNSEKFGQSSCSRGLNLFPMHNCDTHGPIADNFWQNPERHVSSSCSLNTDLNLLNGSFDVCGQQGYDYVQHQVNQTIPPLGKEIQVSTNITPVTMRLMGKDVAVARSSSRDLEDENIWMDKEMIIEHHQQDKLTQSTSQKSNGSANYFVEHEKNLRCRSLVKAHNSLLLNPHINWPSDSVPQRDRFPFLRSSNHELPPHSHVSFDFTDLREPTVVDPRVALPSLSRGSSQCIHCASQQNYYLHPPLPRASSFDLPFLCHNCGEYNRKEPFFRSPFRDAPAWLRPSDQVRTLPTVNYLAFPDEIERSYQRQTLPSRFNSSMTFASYDPPPPLHLRGPFGPSPAVRSQLLEVVPRIKPFSTDKVSYGSRIEQVDRMKLPAFGVKTLDLCARTKKRPAVNYAVDPFSKLHKMPNLGSLKNLSIGTYPRKETFTGEVECGSGGAIRLDSSSGKAGMSVYLPDGSGSFTGTERLSREAARPCPTKLSGGARHVLRSTKTAGQDGSRPNHPMLYFGGSSNYIRMPDCRAKTNGTYEV</sequence>
<comment type="caution">
    <text evidence="2">The sequence shown here is derived from an EMBL/GenBank/DDBJ whole genome shotgun (WGS) entry which is preliminary data.</text>
</comment>
<feature type="compositionally biased region" description="Basic residues" evidence="1">
    <location>
        <begin position="228"/>
        <end position="247"/>
    </location>
</feature>
<reference evidence="2 3" key="1">
    <citation type="journal article" date="2023" name="Hortic Res">
        <title>Pangenome of water caltrop reveals structural variations and asymmetric subgenome divergence after allopolyploidization.</title>
        <authorList>
            <person name="Zhang X."/>
            <person name="Chen Y."/>
            <person name="Wang L."/>
            <person name="Yuan Y."/>
            <person name="Fang M."/>
            <person name="Shi L."/>
            <person name="Lu R."/>
            <person name="Comes H.P."/>
            <person name="Ma Y."/>
            <person name="Chen Y."/>
            <person name="Huang G."/>
            <person name="Zhou Y."/>
            <person name="Zheng Z."/>
            <person name="Qiu Y."/>
        </authorList>
    </citation>
    <scope>NUCLEOTIDE SEQUENCE [LARGE SCALE GENOMIC DNA]</scope>
    <source>
        <tissue evidence="2">Roots</tissue>
    </source>
</reference>
<evidence type="ECO:0000313" key="3">
    <source>
        <dbReference type="Proteomes" id="UP001345219"/>
    </source>
</evidence>
<feature type="region of interest" description="Disordered" evidence="1">
    <location>
        <begin position="314"/>
        <end position="341"/>
    </location>
</feature>
<dbReference type="PANTHER" id="PTHR36892">
    <property type="entry name" value="OS01G0201800 PROTEIN"/>
    <property type="match status" value="1"/>
</dbReference>
<keyword evidence="3" id="KW-1185">Reference proteome</keyword>
<dbReference type="Proteomes" id="UP001345219">
    <property type="component" value="Chromosome 19"/>
</dbReference>
<dbReference type="EMBL" id="JAXIOK010000024">
    <property type="protein sequence ID" value="KAK4741741.1"/>
    <property type="molecule type" value="Genomic_DNA"/>
</dbReference>
<gene>
    <name evidence="2" type="ORF">SAY87_025329</name>
</gene>
<dbReference type="AlphaFoldDB" id="A0AAN7J9C9"/>
<name>A0AAN7J9C9_9MYRT</name>
<accession>A0AAN7J9C9</accession>
<evidence type="ECO:0000256" key="1">
    <source>
        <dbReference type="SAM" id="MobiDB-lite"/>
    </source>
</evidence>
<evidence type="ECO:0000313" key="2">
    <source>
        <dbReference type="EMBL" id="KAK4741741.1"/>
    </source>
</evidence>
<dbReference type="PANTHER" id="PTHR36892:SF1">
    <property type="entry name" value="OS05G0518200 PROTEIN"/>
    <property type="match status" value="1"/>
</dbReference>
<protein>
    <submittedName>
        <fullName evidence="2">Uncharacterized protein</fullName>
    </submittedName>
</protein>
<organism evidence="2 3">
    <name type="scientific">Trapa incisa</name>
    <dbReference type="NCBI Taxonomy" id="236973"/>
    <lineage>
        <taxon>Eukaryota</taxon>
        <taxon>Viridiplantae</taxon>
        <taxon>Streptophyta</taxon>
        <taxon>Embryophyta</taxon>
        <taxon>Tracheophyta</taxon>
        <taxon>Spermatophyta</taxon>
        <taxon>Magnoliopsida</taxon>
        <taxon>eudicotyledons</taxon>
        <taxon>Gunneridae</taxon>
        <taxon>Pentapetalae</taxon>
        <taxon>rosids</taxon>
        <taxon>malvids</taxon>
        <taxon>Myrtales</taxon>
        <taxon>Lythraceae</taxon>
        <taxon>Trapa</taxon>
    </lineage>
</organism>
<proteinExistence type="predicted"/>